<evidence type="ECO:0000313" key="1">
    <source>
        <dbReference type="EMBL" id="GBN84784.1"/>
    </source>
</evidence>
<dbReference type="AlphaFoldDB" id="A0A4Y2S982"/>
<gene>
    <name evidence="1" type="ORF">AVEN_6329_1</name>
</gene>
<dbReference type="Proteomes" id="UP000499080">
    <property type="component" value="Unassembled WGS sequence"/>
</dbReference>
<sequence length="101" mass="11884">MNGREEWMEDKNICVRVSVPKFLVNWIVLHDSLRISFWVTILSSQSRYNASDSSSDGIFLLATSKTAEYCFCRDNPRRFVIAKLGFQDRFMHFQARPERTD</sequence>
<reference evidence="1 2" key="1">
    <citation type="journal article" date="2019" name="Sci. Rep.">
        <title>Orb-weaving spider Araneus ventricosus genome elucidates the spidroin gene catalogue.</title>
        <authorList>
            <person name="Kono N."/>
            <person name="Nakamura H."/>
            <person name="Ohtoshi R."/>
            <person name="Moran D.A.P."/>
            <person name="Shinohara A."/>
            <person name="Yoshida Y."/>
            <person name="Fujiwara M."/>
            <person name="Mori M."/>
            <person name="Tomita M."/>
            <person name="Arakawa K."/>
        </authorList>
    </citation>
    <scope>NUCLEOTIDE SEQUENCE [LARGE SCALE GENOMIC DNA]</scope>
</reference>
<proteinExistence type="predicted"/>
<organism evidence="1 2">
    <name type="scientific">Araneus ventricosus</name>
    <name type="common">Orbweaver spider</name>
    <name type="synonym">Epeira ventricosa</name>
    <dbReference type="NCBI Taxonomy" id="182803"/>
    <lineage>
        <taxon>Eukaryota</taxon>
        <taxon>Metazoa</taxon>
        <taxon>Ecdysozoa</taxon>
        <taxon>Arthropoda</taxon>
        <taxon>Chelicerata</taxon>
        <taxon>Arachnida</taxon>
        <taxon>Araneae</taxon>
        <taxon>Araneomorphae</taxon>
        <taxon>Entelegynae</taxon>
        <taxon>Araneoidea</taxon>
        <taxon>Araneidae</taxon>
        <taxon>Araneus</taxon>
    </lineage>
</organism>
<comment type="caution">
    <text evidence="1">The sequence shown here is derived from an EMBL/GenBank/DDBJ whole genome shotgun (WGS) entry which is preliminary data.</text>
</comment>
<evidence type="ECO:0000313" key="2">
    <source>
        <dbReference type="Proteomes" id="UP000499080"/>
    </source>
</evidence>
<dbReference type="EMBL" id="BGPR01020489">
    <property type="protein sequence ID" value="GBN84784.1"/>
    <property type="molecule type" value="Genomic_DNA"/>
</dbReference>
<keyword evidence="2" id="KW-1185">Reference proteome</keyword>
<accession>A0A4Y2S982</accession>
<name>A0A4Y2S982_ARAVE</name>
<protein>
    <submittedName>
        <fullName evidence="1">Uncharacterized protein</fullName>
    </submittedName>
</protein>